<dbReference type="GO" id="GO:0101031">
    <property type="term" value="C:protein folding chaperone complex"/>
    <property type="evidence" value="ECO:0007669"/>
    <property type="project" value="EnsemblFungi"/>
</dbReference>
<dbReference type="Proteomes" id="UP000095009">
    <property type="component" value="Unassembled WGS sequence"/>
</dbReference>
<feature type="region of interest" description="Disordered" evidence="10">
    <location>
        <begin position="1"/>
        <end position="58"/>
    </location>
</feature>
<sequence length="189" mass="21352">MVLHKKKAPTVRRENVSELSGNKQASNQLAVKSTATPKQSKYNHRSRSGINGVAKKVKKPRVYTEKELGIPKLNKSIDPEGIKRPKGKKGKVFADEDAMTRILLQVNEAVDNRNASKLERARALEAIRESKRKEIEAKEEEKKQALDSMKSEIKNKKHKLRKETKKADVATIDKKSEGPAKKRKSVSFK</sequence>
<reference evidence="11 12" key="1">
    <citation type="journal article" date="2016" name="Proc. Natl. Acad. Sci. U.S.A.">
        <title>Comparative genomics of biotechnologically important yeasts.</title>
        <authorList>
            <person name="Riley R."/>
            <person name="Haridas S."/>
            <person name="Wolfe K.H."/>
            <person name="Lopes M.R."/>
            <person name="Hittinger C.T."/>
            <person name="Goeker M."/>
            <person name="Salamov A.A."/>
            <person name="Wisecaver J.H."/>
            <person name="Long T.M."/>
            <person name="Calvey C.H."/>
            <person name="Aerts A.L."/>
            <person name="Barry K.W."/>
            <person name="Choi C."/>
            <person name="Clum A."/>
            <person name="Coughlan A.Y."/>
            <person name="Deshpande S."/>
            <person name="Douglass A.P."/>
            <person name="Hanson S.J."/>
            <person name="Klenk H.-P."/>
            <person name="LaButti K.M."/>
            <person name="Lapidus A."/>
            <person name="Lindquist E.A."/>
            <person name="Lipzen A.M."/>
            <person name="Meier-Kolthoff J.P."/>
            <person name="Ohm R.A."/>
            <person name="Otillar R.P."/>
            <person name="Pangilinan J.L."/>
            <person name="Peng Y."/>
            <person name="Rokas A."/>
            <person name="Rosa C.A."/>
            <person name="Scheuner C."/>
            <person name="Sibirny A.A."/>
            <person name="Slot J.C."/>
            <person name="Stielow J.B."/>
            <person name="Sun H."/>
            <person name="Kurtzman C.P."/>
            <person name="Blackwell M."/>
            <person name="Grigoriev I.V."/>
            <person name="Jeffries T.W."/>
        </authorList>
    </citation>
    <scope>NUCLEOTIDE SEQUENCE [LARGE SCALE GENOMIC DNA]</scope>
    <source>
        <strain evidence="11 12">DSM 6958</strain>
    </source>
</reference>
<dbReference type="GO" id="GO:0140691">
    <property type="term" value="F:RNA folding chaperone"/>
    <property type="evidence" value="ECO:0007669"/>
    <property type="project" value="EnsemblFungi"/>
</dbReference>
<feature type="region of interest" description="Disordered" evidence="10">
    <location>
        <begin position="129"/>
        <end position="189"/>
    </location>
</feature>
<dbReference type="OrthoDB" id="1743802at2759"/>
<dbReference type="GO" id="GO:0140693">
    <property type="term" value="F:molecular condensate scaffold activity"/>
    <property type="evidence" value="ECO:0007669"/>
    <property type="project" value="EnsemblFungi"/>
</dbReference>
<dbReference type="GO" id="GO:0003729">
    <property type="term" value="F:mRNA binding"/>
    <property type="evidence" value="ECO:0007669"/>
    <property type="project" value="EnsemblFungi"/>
</dbReference>
<dbReference type="GO" id="GO:0017148">
    <property type="term" value="P:negative regulation of translation"/>
    <property type="evidence" value="ECO:0007669"/>
    <property type="project" value="EnsemblFungi"/>
</dbReference>
<evidence type="ECO:0000256" key="4">
    <source>
        <dbReference type="ARBA" id="ARBA00020853"/>
    </source>
</evidence>
<accession>A0A1E3PDF2</accession>
<keyword evidence="8" id="KW-0175">Coiled coil</keyword>
<name>A0A1E3PDF2_9ASCO</name>
<evidence type="ECO:0000256" key="8">
    <source>
        <dbReference type="ARBA" id="ARBA00023054"/>
    </source>
</evidence>
<evidence type="ECO:0000256" key="7">
    <source>
        <dbReference type="ARBA" id="ARBA00022816"/>
    </source>
</evidence>
<dbReference type="AlphaFoldDB" id="A0A1E3PDF2"/>
<dbReference type="GO" id="GO:0051028">
    <property type="term" value="P:mRNA transport"/>
    <property type="evidence" value="ECO:0007669"/>
    <property type="project" value="UniProtKB-KW"/>
</dbReference>
<keyword evidence="12" id="KW-1185">Reference proteome</keyword>
<comment type="similarity">
    <text evidence="2">Belongs to the LOC1 family.</text>
</comment>
<dbReference type="GO" id="GO:0043022">
    <property type="term" value="F:ribosome binding"/>
    <property type="evidence" value="ECO:0007669"/>
    <property type="project" value="EnsemblFungi"/>
</dbReference>
<evidence type="ECO:0000256" key="10">
    <source>
        <dbReference type="SAM" id="MobiDB-lite"/>
    </source>
</evidence>
<dbReference type="GO" id="GO:0042273">
    <property type="term" value="P:ribosomal large subunit biogenesis"/>
    <property type="evidence" value="ECO:0007669"/>
    <property type="project" value="EnsemblFungi"/>
</dbReference>
<feature type="compositionally biased region" description="Basic residues" evidence="10">
    <location>
        <begin position="155"/>
        <end position="164"/>
    </location>
</feature>
<organism evidence="11 12">
    <name type="scientific">Nadsonia fulvescens var. elongata DSM 6958</name>
    <dbReference type="NCBI Taxonomy" id="857566"/>
    <lineage>
        <taxon>Eukaryota</taxon>
        <taxon>Fungi</taxon>
        <taxon>Dikarya</taxon>
        <taxon>Ascomycota</taxon>
        <taxon>Saccharomycotina</taxon>
        <taxon>Dipodascomycetes</taxon>
        <taxon>Dipodascales</taxon>
        <taxon>Dipodascales incertae sedis</taxon>
        <taxon>Nadsonia</taxon>
    </lineage>
</organism>
<dbReference type="GO" id="GO:0019843">
    <property type="term" value="F:rRNA binding"/>
    <property type="evidence" value="ECO:0007669"/>
    <property type="project" value="EnsemblFungi"/>
</dbReference>
<dbReference type="EMBL" id="KV454414">
    <property type="protein sequence ID" value="ODQ63436.1"/>
    <property type="molecule type" value="Genomic_DNA"/>
</dbReference>
<dbReference type="STRING" id="857566.A0A1E3PDF2"/>
<dbReference type="GO" id="GO:0000472">
    <property type="term" value="P:endonucleolytic cleavage to generate mature 5'-end of SSU-rRNA from (SSU-rRNA, 5.8S rRNA, LSU-rRNA)"/>
    <property type="evidence" value="ECO:0007669"/>
    <property type="project" value="EnsemblFungi"/>
</dbReference>
<dbReference type="GO" id="GO:0033592">
    <property type="term" value="F:RNA strand annealing activity"/>
    <property type="evidence" value="ECO:0007669"/>
    <property type="project" value="EnsemblFungi"/>
</dbReference>
<dbReference type="GO" id="GO:0000055">
    <property type="term" value="P:ribosomal large subunit export from nucleus"/>
    <property type="evidence" value="ECO:0007669"/>
    <property type="project" value="EnsemblFungi"/>
</dbReference>
<feature type="compositionally biased region" description="Basic residues" evidence="10">
    <location>
        <begin position="1"/>
        <end position="10"/>
    </location>
</feature>
<dbReference type="PANTHER" id="PTHR28028">
    <property type="entry name" value="60S RIBOSOMAL SUBUNIT ASSEMBLY/EXPORT PROTEIN LOC1"/>
    <property type="match status" value="1"/>
</dbReference>
<dbReference type="GO" id="GO:0042802">
    <property type="term" value="F:identical protein binding"/>
    <property type="evidence" value="ECO:0007669"/>
    <property type="project" value="EnsemblFungi"/>
</dbReference>
<evidence type="ECO:0000256" key="5">
    <source>
        <dbReference type="ARBA" id="ARBA00022448"/>
    </source>
</evidence>
<dbReference type="GO" id="GO:0030687">
    <property type="term" value="C:preribosome, large subunit precursor"/>
    <property type="evidence" value="ECO:0007669"/>
    <property type="project" value="EnsemblFungi"/>
</dbReference>
<evidence type="ECO:0000256" key="9">
    <source>
        <dbReference type="ARBA" id="ARBA00023242"/>
    </source>
</evidence>
<evidence type="ECO:0000313" key="11">
    <source>
        <dbReference type="EMBL" id="ODQ63436.1"/>
    </source>
</evidence>
<evidence type="ECO:0000256" key="3">
    <source>
        <dbReference type="ARBA" id="ARBA00019670"/>
    </source>
</evidence>
<dbReference type="GO" id="GO:0008298">
    <property type="term" value="P:intracellular mRNA localization"/>
    <property type="evidence" value="ECO:0007669"/>
    <property type="project" value="EnsemblFungi"/>
</dbReference>
<feature type="compositionally biased region" description="Basic and acidic residues" evidence="10">
    <location>
        <begin position="165"/>
        <end position="180"/>
    </location>
</feature>
<gene>
    <name evidence="11" type="ORF">NADFUDRAFT_84128</name>
</gene>
<feature type="compositionally biased region" description="Polar residues" evidence="10">
    <location>
        <begin position="17"/>
        <end position="40"/>
    </location>
</feature>
<keyword evidence="5" id="KW-0813">Transport</keyword>
<protein>
    <recommendedName>
        <fullName evidence="3">60S ribosomal subunit assembly/export protein LOC1</fullName>
    </recommendedName>
    <alternativeName>
        <fullName evidence="4">60S ribosomal subunit assembly/export protein loc1</fullName>
    </alternativeName>
</protein>
<keyword evidence="9" id="KW-0539">Nucleus</keyword>
<dbReference type="PANTHER" id="PTHR28028:SF1">
    <property type="entry name" value="60S RIBOSOMAL SUBUNIT ASSEMBLY_EXPORT PROTEIN LOC1"/>
    <property type="match status" value="1"/>
</dbReference>
<evidence type="ECO:0000256" key="1">
    <source>
        <dbReference type="ARBA" id="ARBA00004604"/>
    </source>
</evidence>
<evidence type="ECO:0000256" key="6">
    <source>
        <dbReference type="ARBA" id="ARBA00022517"/>
    </source>
</evidence>
<dbReference type="GO" id="GO:0005730">
    <property type="term" value="C:nucleolus"/>
    <property type="evidence" value="ECO:0007669"/>
    <property type="project" value="UniProtKB-SubCell"/>
</dbReference>
<dbReference type="GO" id="GO:0000480">
    <property type="term" value="P:endonucleolytic cleavage in 5'-ETS of tricistronic rRNA transcript (SSU-rRNA, 5.8S rRNA, LSU-rRNA)"/>
    <property type="evidence" value="ECO:0007669"/>
    <property type="project" value="EnsemblFungi"/>
</dbReference>
<dbReference type="GO" id="GO:0000447">
    <property type="term" value="P:endonucleolytic cleavage in ITS1 to separate SSU-rRNA from 5.8S rRNA and LSU-rRNA from tricistronic rRNA transcript (SSU-rRNA, 5.8S rRNA, LSU-rRNA)"/>
    <property type="evidence" value="ECO:0007669"/>
    <property type="project" value="EnsemblFungi"/>
</dbReference>
<keyword evidence="7" id="KW-0509">mRNA transport</keyword>
<evidence type="ECO:0000256" key="2">
    <source>
        <dbReference type="ARBA" id="ARBA00008132"/>
    </source>
</evidence>
<feature type="compositionally biased region" description="Basic and acidic residues" evidence="10">
    <location>
        <begin position="129"/>
        <end position="154"/>
    </location>
</feature>
<comment type="subcellular location">
    <subcellularLocation>
        <location evidence="1">Nucleus</location>
        <location evidence="1">Nucleolus</location>
    </subcellularLocation>
</comment>
<proteinExistence type="inferred from homology"/>
<keyword evidence="6" id="KW-0690">Ribosome biogenesis</keyword>
<dbReference type="InterPro" id="IPR037650">
    <property type="entry name" value="Loc1"/>
</dbReference>
<evidence type="ECO:0000313" key="12">
    <source>
        <dbReference type="Proteomes" id="UP000095009"/>
    </source>
</evidence>